<feature type="domain" description="Bacillithiol biosynthesis BshC C-terminal coiled-coil" evidence="4">
    <location>
        <begin position="378"/>
        <end position="533"/>
    </location>
</feature>
<evidence type="ECO:0000259" key="4">
    <source>
        <dbReference type="Pfam" id="PF24850"/>
    </source>
</evidence>
<reference evidence="5" key="2">
    <citation type="submission" date="2020-09" db="EMBL/GenBank/DDBJ databases">
        <authorList>
            <person name="Sun Q."/>
            <person name="Zhou Y."/>
        </authorList>
    </citation>
    <scope>NUCLEOTIDE SEQUENCE</scope>
    <source>
        <strain evidence="5">CGMCC 1.15760</strain>
    </source>
</reference>
<comment type="similarity">
    <text evidence="2">Belongs to the BshC family.</text>
</comment>
<reference evidence="5" key="1">
    <citation type="journal article" date="2014" name="Int. J. Syst. Evol. Microbiol.">
        <title>Complete genome sequence of Corynebacterium casei LMG S-19264T (=DSM 44701T), isolated from a smear-ripened cheese.</title>
        <authorList>
            <consortium name="US DOE Joint Genome Institute (JGI-PGF)"/>
            <person name="Walter F."/>
            <person name="Albersmeier A."/>
            <person name="Kalinowski J."/>
            <person name="Ruckert C."/>
        </authorList>
    </citation>
    <scope>NUCLEOTIDE SEQUENCE</scope>
    <source>
        <strain evidence="5">CGMCC 1.15760</strain>
    </source>
</reference>
<dbReference type="AlphaFoldDB" id="A0A917G452"/>
<evidence type="ECO:0000313" key="6">
    <source>
        <dbReference type="Proteomes" id="UP000616608"/>
    </source>
</evidence>
<keyword evidence="1 2" id="KW-0436">Ligase</keyword>
<dbReference type="NCBIfam" id="TIGR03998">
    <property type="entry name" value="thiol_BshC"/>
    <property type="match status" value="1"/>
</dbReference>
<comment type="caution">
    <text evidence="5">The sequence shown here is derived from an EMBL/GenBank/DDBJ whole genome shotgun (WGS) entry which is preliminary data.</text>
</comment>
<feature type="domain" description="Bacillithiol biosynthesis BshC N-terminal Rossmann-like" evidence="3">
    <location>
        <begin position="1"/>
        <end position="376"/>
    </location>
</feature>
<dbReference type="Pfam" id="PF24850">
    <property type="entry name" value="CC_BshC"/>
    <property type="match status" value="1"/>
</dbReference>
<name>A0A917G452_9BACI</name>
<organism evidence="5 6">
    <name type="scientific">Lysinibacillus alkalisoli</name>
    <dbReference type="NCBI Taxonomy" id="1911548"/>
    <lineage>
        <taxon>Bacteria</taxon>
        <taxon>Bacillati</taxon>
        <taxon>Bacillota</taxon>
        <taxon>Bacilli</taxon>
        <taxon>Bacillales</taxon>
        <taxon>Bacillaceae</taxon>
        <taxon>Lysinibacillus</taxon>
    </lineage>
</organism>
<gene>
    <name evidence="2 5" type="primary">bshC</name>
    <name evidence="5" type="ORF">GCM10007425_14270</name>
</gene>
<dbReference type="PIRSF" id="PIRSF012535">
    <property type="entry name" value="UCP012535"/>
    <property type="match status" value="1"/>
</dbReference>
<proteinExistence type="inferred from homology"/>
<dbReference type="Proteomes" id="UP000616608">
    <property type="component" value="Unassembled WGS sequence"/>
</dbReference>
<evidence type="ECO:0000256" key="1">
    <source>
        <dbReference type="ARBA" id="ARBA00022598"/>
    </source>
</evidence>
<evidence type="ECO:0000256" key="2">
    <source>
        <dbReference type="HAMAP-Rule" id="MF_01867"/>
    </source>
</evidence>
<dbReference type="RefSeq" id="WP_188614344.1">
    <property type="nucleotide sequence ID" value="NZ_BMJT01000004.1"/>
</dbReference>
<dbReference type="InterPro" id="IPR055398">
    <property type="entry name" value="Rossmann-like_BshC"/>
</dbReference>
<dbReference type="EC" id="6.-.-.-" evidence="2"/>
<evidence type="ECO:0000313" key="5">
    <source>
        <dbReference type="EMBL" id="GGG20964.1"/>
    </source>
</evidence>
<dbReference type="InterPro" id="IPR055399">
    <property type="entry name" value="CC_BshC"/>
</dbReference>
<comment type="function">
    <text evidence="2">Involved in bacillithiol (BSH) biosynthesis. May catalyze the last step of the pathway, the addition of cysteine to glucosamine malate (GlcN-Mal) to generate BSH.</text>
</comment>
<dbReference type="HAMAP" id="MF_01867">
    <property type="entry name" value="BshC"/>
    <property type="match status" value="1"/>
</dbReference>
<dbReference type="Pfam" id="PF10079">
    <property type="entry name" value="Rossmann-like_BshC"/>
    <property type="match status" value="1"/>
</dbReference>
<keyword evidence="6" id="KW-1185">Reference proteome</keyword>
<sequence>MQISTVRPPVHNALVADYFKGDATLQTFFEYPFHQDAFQKRLQEISKNQYQRQALAQCIEQEMASYGVSPKAKQHIKALADGGYAVVGGQQAGVFTGPLYAVHKAITVIQLARQQSEALQVPVVPVFWIAGEDHDIDEINHTYTLQDTTIEKRTYKDRFIEKTMASTTKVTEQKLQELVDIVVADYGEQTFTKAVKAQLDQVTKAKTFTDFFMMLMTALFADEGLLFIDAANPQLRQLEADYFTRLITHAEEIAHVVVEQEQALQQAGYGTPIMAQADAANLFYVDKGARYLLKREGSSYICESKDIRFTYDELMAIAQDTPEKLSNNVVTRPLMQEMVLPVLAFVGGPGEMAYWATLKPAFQILGLTMPIFAPRLHITLVTRRTQFALQQLDLTVEDVFQGKDETEREQFITKQTNQEALQQLDEITAMLQEQYASLQTQLSPALQRIAKKNTAYHQQQIAYLMKKIQQETMEKHQAKLRQYELVRNELLPNGGLQERVYNPYQFIAFNGTGWVKNMCAINCEIDSNHYVVLL</sequence>
<dbReference type="EMBL" id="BMJT01000004">
    <property type="protein sequence ID" value="GGG20964.1"/>
    <property type="molecule type" value="Genomic_DNA"/>
</dbReference>
<dbReference type="InterPro" id="IPR011199">
    <property type="entry name" value="Bacillithiol_biosynth_BshC"/>
</dbReference>
<dbReference type="GO" id="GO:0016874">
    <property type="term" value="F:ligase activity"/>
    <property type="evidence" value="ECO:0007669"/>
    <property type="project" value="UniProtKB-UniRule"/>
</dbReference>
<accession>A0A917G452</accession>
<protein>
    <recommendedName>
        <fullName evidence="2">Putative cysteine ligase BshC</fullName>
        <ecNumber evidence="2">6.-.-.-</ecNumber>
    </recommendedName>
</protein>
<evidence type="ECO:0000259" key="3">
    <source>
        <dbReference type="Pfam" id="PF10079"/>
    </source>
</evidence>